<evidence type="ECO:0000256" key="6">
    <source>
        <dbReference type="SAM" id="MobiDB-lite"/>
    </source>
</evidence>
<evidence type="ECO:0000256" key="4">
    <source>
        <dbReference type="ARBA" id="ARBA00023277"/>
    </source>
</evidence>
<dbReference type="InterPro" id="IPR008183">
    <property type="entry name" value="Aldose_1/G6P_1-epimerase"/>
</dbReference>
<evidence type="ECO:0000256" key="2">
    <source>
        <dbReference type="ARBA" id="ARBA00006206"/>
    </source>
</evidence>
<comment type="similarity">
    <text evidence="2 5">Belongs to the aldose epimerase family.</text>
</comment>
<dbReference type="EC" id="5.1.3.3" evidence="5"/>
<dbReference type="PANTHER" id="PTHR10091:SF0">
    <property type="entry name" value="GALACTOSE MUTAROTASE"/>
    <property type="match status" value="1"/>
</dbReference>
<dbReference type="Gene3D" id="2.70.98.10">
    <property type="match status" value="1"/>
</dbReference>
<dbReference type="InterPro" id="IPR011013">
    <property type="entry name" value="Gal_mutarotase_sf_dom"/>
</dbReference>
<reference evidence="7" key="1">
    <citation type="submission" date="2024-05" db="EMBL/GenBank/DDBJ databases">
        <title>Whole genome shotgun sequence of Streptomyces hydrogenans NBRC 13475.</title>
        <authorList>
            <person name="Komaki H."/>
            <person name="Tamura T."/>
        </authorList>
    </citation>
    <scope>NUCLEOTIDE SEQUENCE</scope>
    <source>
        <strain evidence="7">NBRC 13475</strain>
    </source>
</reference>
<organism evidence="7 8">
    <name type="scientific">Streptomyces hydrogenans</name>
    <dbReference type="NCBI Taxonomy" id="1873719"/>
    <lineage>
        <taxon>Bacteria</taxon>
        <taxon>Bacillati</taxon>
        <taxon>Actinomycetota</taxon>
        <taxon>Actinomycetes</taxon>
        <taxon>Kitasatosporales</taxon>
        <taxon>Streptomycetaceae</taxon>
        <taxon>Streptomyces</taxon>
    </lineage>
</organism>
<comment type="caution">
    <text evidence="7">The sequence shown here is derived from an EMBL/GenBank/DDBJ whole genome shotgun (WGS) entry which is preliminary data.</text>
</comment>
<dbReference type="PANTHER" id="PTHR10091">
    <property type="entry name" value="ALDOSE-1-EPIMERASE"/>
    <property type="match status" value="1"/>
</dbReference>
<dbReference type="RefSeq" id="WP_190221742.1">
    <property type="nucleotide sequence ID" value="NZ_BNBS01000005.1"/>
</dbReference>
<proteinExistence type="inferred from homology"/>
<comment type="catalytic activity">
    <reaction evidence="5">
        <text>alpha-D-glucose = beta-D-glucose</text>
        <dbReference type="Rhea" id="RHEA:10264"/>
        <dbReference type="ChEBI" id="CHEBI:15903"/>
        <dbReference type="ChEBI" id="CHEBI:17925"/>
        <dbReference type="EC" id="5.1.3.3"/>
    </reaction>
</comment>
<protein>
    <recommendedName>
        <fullName evidence="5">Aldose 1-epimerase</fullName>
        <ecNumber evidence="5">5.1.3.3</ecNumber>
    </recommendedName>
</protein>
<dbReference type="NCBIfam" id="NF008277">
    <property type="entry name" value="PRK11055.1"/>
    <property type="match status" value="1"/>
</dbReference>
<evidence type="ECO:0000313" key="7">
    <source>
        <dbReference type="EMBL" id="GHI27342.1"/>
    </source>
</evidence>
<accession>A0ABQ3PQN8</accession>
<dbReference type="Proteomes" id="UP001052739">
    <property type="component" value="Unassembled WGS sequence"/>
</dbReference>
<comment type="pathway">
    <text evidence="1 5">Carbohydrate metabolism; hexose metabolism.</text>
</comment>
<dbReference type="Pfam" id="PF01263">
    <property type="entry name" value="Aldose_epim"/>
    <property type="match status" value="1"/>
</dbReference>
<evidence type="ECO:0000256" key="3">
    <source>
        <dbReference type="ARBA" id="ARBA00023235"/>
    </source>
</evidence>
<dbReference type="InterPro" id="IPR015443">
    <property type="entry name" value="Aldose_1-epimerase"/>
</dbReference>
<dbReference type="PIRSF" id="PIRSF005096">
    <property type="entry name" value="GALM"/>
    <property type="match status" value="1"/>
</dbReference>
<dbReference type="InterPro" id="IPR014718">
    <property type="entry name" value="GH-type_carb-bd"/>
</dbReference>
<dbReference type="InterPro" id="IPR047215">
    <property type="entry name" value="Galactose_mutarotase-like"/>
</dbReference>
<feature type="region of interest" description="Disordered" evidence="6">
    <location>
        <begin position="325"/>
        <end position="364"/>
    </location>
</feature>
<keyword evidence="8" id="KW-1185">Reference proteome</keyword>
<evidence type="ECO:0000313" key="8">
    <source>
        <dbReference type="Proteomes" id="UP001052739"/>
    </source>
</evidence>
<keyword evidence="3 5" id="KW-0413">Isomerase</keyword>
<evidence type="ECO:0000256" key="5">
    <source>
        <dbReference type="PIRNR" id="PIRNR005096"/>
    </source>
</evidence>
<dbReference type="SUPFAM" id="SSF74650">
    <property type="entry name" value="Galactose mutarotase-like"/>
    <property type="match status" value="1"/>
</dbReference>
<dbReference type="EMBL" id="BNDW01000117">
    <property type="protein sequence ID" value="GHI27342.1"/>
    <property type="molecule type" value="Genomic_DNA"/>
</dbReference>
<sequence>MPRATIHARPFGTTPTGEEVALWRLTSPSGAYAEILTYGGILHALGVPDATGRTENVVLSLPSLDQYAEKSPYVGALIGRYANRIAHGRFTLDGTPHDVPANDRGHALHGGPAGFDARVWEAHPHTAGDTVELQLRLHSPHGDMGFPGALDVTATYSLDADGTLALDCTATTDRPTVLSLSNHAYFNLAADGGDVLDHTLQVDGEAYLPVDATGIPLGPIAPVTGTPFDLTAPRALRTGVLAADDVQIRDARGYDHCWVLGSRESAVPRRAARLSTPDGARTMEVWTTAPGLQVYTANQLDGTLTDPSGRPLGRHGAVCLETQHLPDAPNRPAYPSPVLRPGTTGHRRTEFRFPRPASPTPATD</sequence>
<dbReference type="CDD" id="cd09019">
    <property type="entry name" value="galactose_mutarotase_like"/>
    <property type="match status" value="1"/>
</dbReference>
<keyword evidence="4 5" id="KW-0119">Carbohydrate metabolism</keyword>
<gene>
    <name evidence="7" type="primary">galM</name>
    <name evidence="7" type="ORF">Shyd_87130</name>
</gene>
<name>A0ABQ3PQN8_9ACTN</name>
<evidence type="ECO:0000256" key="1">
    <source>
        <dbReference type="ARBA" id="ARBA00005028"/>
    </source>
</evidence>